<feature type="chain" id="PRO_5004506657" evidence="3">
    <location>
        <begin position="17"/>
        <end position="733"/>
    </location>
</feature>
<dbReference type="Gene3D" id="2.70.50.70">
    <property type="match status" value="1"/>
</dbReference>
<accession>S3BZL5</accession>
<evidence type="ECO:0000313" key="5">
    <source>
        <dbReference type="Proteomes" id="UP000016923"/>
    </source>
</evidence>
<evidence type="ECO:0000256" key="2">
    <source>
        <dbReference type="ARBA" id="ARBA00023008"/>
    </source>
</evidence>
<dbReference type="InterPro" id="IPR052282">
    <property type="entry name" value="Starch-active_LPMO"/>
</dbReference>
<dbReference type="InterPro" id="IPR018803">
    <property type="entry name" value="Ish1/Msc1-like"/>
</dbReference>
<dbReference type="OrthoDB" id="2527403at2759"/>
<keyword evidence="5" id="KW-1185">Reference proteome</keyword>
<keyword evidence="3" id="KW-0732">Signal</keyword>
<reference evidence="4 5" key="1">
    <citation type="journal article" date="2013" name="BMC Genomics">
        <title>The genome and transcriptome of the pine saprophyte Ophiostoma piceae, and a comparison with the bark beetle-associated pine pathogen Grosmannia clavigera.</title>
        <authorList>
            <person name="Haridas S."/>
            <person name="Wang Y."/>
            <person name="Lim L."/>
            <person name="Massoumi Alamouti S."/>
            <person name="Jackman S."/>
            <person name="Docking R."/>
            <person name="Robertson G."/>
            <person name="Birol I."/>
            <person name="Bohlmann J."/>
            <person name="Breuil C."/>
        </authorList>
    </citation>
    <scope>NUCLEOTIDE SEQUENCE [LARGE SCALE GENOMIC DNA]</scope>
    <source>
        <strain evidence="4 5">UAMH 11346</strain>
    </source>
</reference>
<dbReference type="HOGENOM" id="CLU_022672_1_0_1"/>
<name>S3BZL5_OPHP1</name>
<dbReference type="AlphaFoldDB" id="S3BZL5"/>
<dbReference type="Proteomes" id="UP000016923">
    <property type="component" value="Unassembled WGS sequence"/>
</dbReference>
<feature type="signal peptide" evidence="3">
    <location>
        <begin position="1"/>
        <end position="16"/>
    </location>
</feature>
<dbReference type="PANTHER" id="PTHR36575">
    <property type="entry name" value="BINDING PROTEIN, PUTATIVE (AFU_ORTHOLOGUE AFUA_1G14430)-RELATED"/>
    <property type="match status" value="1"/>
</dbReference>
<gene>
    <name evidence="4" type="ORF">F503_02801</name>
</gene>
<sequence>MRLSLLLLPLASVALADTWLSRAAYNKWHQSELESWLDDHSIAHPKAADRRDLYELVQKNWDNYVVPYTSWNTEQLTSYLKDKKHIHVDESKTTDANWLVSQVRNSWYETEDKASSAYTHVKDWILDSWSDNQLKAFCDRNGIPVPQPRERDVLLQKARQNYESVAKKSHQTVGYPGNWLYDTWTESDLKEWLDKHGFPAPQPSSRDKLIATVRRNSYLAYLQMEDESKKAKEAVHKAYSSLSDTLLNSWSESQLKTFADKNGIKVPQGTRTNELRALIRHRRAQAMRDTVTDKVGDAVGAATTKAGNEYARATDAAGQAASDAFNNAVGAWSESRLKAFLDARGVPVPQKSSVDELRALVRKNAYKASTGWSAWTFDDFSVDTLKNYLAATGDEASTKIASKSDAAREDLLKAAKSYYATASKTGGEQYDAATSFLGKTVQAAKDNLFDTWSDSDIKAYLDSYGIPVPQGSTPNEVRAFARQQATYFRYGTTTPAGTLYAKASEGFWHSLDWAKAQIQVGADVAKKQADALRKKYNDELTTTHAMKLFSLLAMVASVTAHGNVTSPPARLTGPAMVAACGQAAVNAVLSDGTIPLEDVTSPAAGCQLDLCRGALFADNVARVQTFQAGQLVAMTAQIPIAHEGPMNVSVVSTANNTVLSAGANLIVFDSYADETLAALPANNTAFSVTIPSGLEDACAVAGDCVLQWFWFGTAAKQTYESCIDFVIASIDVL</sequence>
<proteinExistence type="predicted"/>
<keyword evidence="2" id="KW-0186">Copper</keyword>
<dbReference type="EMBL" id="KE148154">
    <property type="protein sequence ID" value="EPE05972.1"/>
    <property type="molecule type" value="Genomic_DNA"/>
</dbReference>
<dbReference type="PANTHER" id="PTHR36575:SF2">
    <property type="entry name" value="CHITIN-BINDING TYPE-4 DOMAIN-CONTAINING PROTEIN-RELATED"/>
    <property type="match status" value="1"/>
</dbReference>
<protein>
    <submittedName>
        <fullName evidence="4">Msc1 protein</fullName>
    </submittedName>
</protein>
<dbReference type="OMA" id="WTFDTWN"/>
<dbReference type="eggNOG" id="ENOG502RNIV">
    <property type="taxonomic scope" value="Eukaryota"/>
</dbReference>
<comment type="cofactor">
    <cofactor evidence="1">
        <name>Cu(2+)</name>
        <dbReference type="ChEBI" id="CHEBI:29036"/>
    </cofactor>
</comment>
<dbReference type="VEuPathDB" id="FungiDB:F503_02801"/>
<evidence type="ECO:0000256" key="1">
    <source>
        <dbReference type="ARBA" id="ARBA00001973"/>
    </source>
</evidence>
<organism evidence="4 5">
    <name type="scientific">Ophiostoma piceae (strain UAMH 11346)</name>
    <name type="common">Sap stain fungus</name>
    <dbReference type="NCBI Taxonomy" id="1262450"/>
    <lineage>
        <taxon>Eukaryota</taxon>
        <taxon>Fungi</taxon>
        <taxon>Dikarya</taxon>
        <taxon>Ascomycota</taxon>
        <taxon>Pezizomycotina</taxon>
        <taxon>Sordariomycetes</taxon>
        <taxon>Sordariomycetidae</taxon>
        <taxon>Ophiostomatales</taxon>
        <taxon>Ophiostomataceae</taxon>
        <taxon>Ophiostoma</taxon>
    </lineage>
</organism>
<dbReference type="STRING" id="1262450.S3BZL5"/>
<evidence type="ECO:0000256" key="3">
    <source>
        <dbReference type="SAM" id="SignalP"/>
    </source>
</evidence>
<evidence type="ECO:0000313" key="4">
    <source>
        <dbReference type="EMBL" id="EPE05972.1"/>
    </source>
</evidence>
<dbReference type="Pfam" id="PF10281">
    <property type="entry name" value="Ish1"/>
    <property type="match status" value="6"/>
</dbReference>